<dbReference type="AlphaFoldDB" id="D2TW55"/>
<evidence type="ECO:0000256" key="1">
    <source>
        <dbReference type="HAMAP-Rule" id="MF_00652"/>
    </source>
</evidence>
<reference evidence="2" key="1">
    <citation type="journal article" date="2010" name="Insect Mol. Biol.">
        <title>The draft genome sequence of Arsenophonus nasoniae, son-killer bacterium of Nasonia vitripennis, reveals genes associated with virulence and symbiosis.</title>
        <authorList>
            <person name="Wilkes T."/>
            <person name="Darby A.C."/>
            <person name="Choi J."/>
            <person name="Colborne J.K."/>
            <person name="Werren J.H."/>
            <person name="Hurst G.D.D."/>
        </authorList>
    </citation>
    <scope>NUCLEOTIDE SEQUENCE</scope>
</reference>
<protein>
    <recommendedName>
        <fullName evidence="1">UPF0246 protein ARN_02700</fullName>
    </recommendedName>
</protein>
<dbReference type="NCBIfam" id="NF002541">
    <property type="entry name" value="PRK02101.1-1"/>
    <property type="match status" value="1"/>
</dbReference>
<dbReference type="EMBL" id="FN545156">
    <property type="protein sequence ID" value="CBA71586.1"/>
    <property type="molecule type" value="Genomic_DNA"/>
</dbReference>
<dbReference type="HAMAP" id="MF_00652">
    <property type="entry name" value="UPF0246"/>
    <property type="match status" value="1"/>
</dbReference>
<dbReference type="GO" id="GO:0033194">
    <property type="term" value="P:response to hydroperoxide"/>
    <property type="evidence" value="ECO:0007669"/>
    <property type="project" value="TreeGrafter"/>
</dbReference>
<dbReference type="GO" id="GO:0005829">
    <property type="term" value="C:cytosol"/>
    <property type="evidence" value="ECO:0007669"/>
    <property type="project" value="TreeGrafter"/>
</dbReference>
<proteinExistence type="inferred from homology"/>
<dbReference type="NCBIfam" id="NF002542">
    <property type="entry name" value="PRK02101.1-3"/>
    <property type="match status" value="1"/>
</dbReference>
<comment type="similarity">
    <text evidence="1">Belongs to the UPF0246 family.</text>
</comment>
<organism evidence="2">
    <name type="scientific">Arsenophonus nasoniae</name>
    <name type="common">son-killer infecting Nasonia vitripennis</name>
    <dbReference type="NCBI Taxonomy" id="638"/>
    <lineage>
        <taxon>Bacteria</taxon>
        <taxon>Pseudomonadati</taxon>
        <taxon>Pseudomonadota</taxon>
        <taxon>Gammaproteobacteria</taxon>
        <taxon>Enterobacterales</taxon>
        <taxon>Morganellaceae</taxon>
        <taxon>Arsenophonus</taxon>
    </lineage>
</organism>
<dbReference type="InterPro" id="IPR005583">
    <property type="entry name" value="YaaA"/>
</dbReference>
<accession>D2TW55</accession>
<name>D2TW55_9GAMM</name>
<sequence length="271" mass="30818">MKSLIFEFYWVVIMLITISPAKTLDYESPLATTEYSQPTLLTQAEQLIQICRKLTPAEIASLMHISDKLAGLNAARFGQWHATFTLENARAAILAFKGDVYTGLQADSFTPKDFTFAQKHLRILSGLYGVLRPLDLMQPYRLEMGTKLNNKQGKDLYAFWGDIITENLNQALNSQGDNILINLASDEYFKAINSKKLDAYIVKPIFLDEKQGKYKVISFYAKKARGLMSRFIIQNQLKNIQQLTEFNLAGYQFDDAASKDNELVFKRSQQG</sequence>
<dbReference type="PANTHER" id="PTHR30283:SF4">
    <property type="entry name" value="PEROXIDE STRESS RESISTANCE PROTEIN YAAA"/>
    <property type="match status" value="1"/>
</dbReference>
<dbReference type="Pfam" id="PF03883">
    <property type="entry name" value="H2O2_YaaD"/>
    <property type="match status" value="1"/>
</dbReference>
<evidence type="ECO:0000313" key="2">
    <source>
        <dbReference type="EMBL" id="CBA71586.1"/>
    </source>
</evidence>
<gene>
    <name evidence="2" type="ORF">ARN_02700</name>
</gene>
<dbReference type="PANTHER" id="PTHR30283">
    <property type="entry name" value="PEROXIDE STRESS RESPONSE PROTEIN YAAA"/>
    <property type="match status" value="1"/>
</dbReference>